<evidence type="ECO:0000256" key="2">
    <source>
        <dbReference type="ARBA" id="ARBA00022692"/>
    </source>
</evidence>
<evidence type="ECO:0000313" key="8">
    <source>
        <dbReference type="EMBL" id="KAK0132683.1"/>
    </source>
</evidence>
<keyword evidence="4 6" id="KW-0472">Membrane</keyword>
<dbReference type="GO" id="GO:0042391">
    <property type="term" value="P:regulation of membrane potential"/>
    <property type="evidence" value="ECO:0007669"/>
    <property type="project" value="TreeGrafter"/>
</dbReference>
<dbReference type="AlphaFoldDB" id="A0AA47M329"/>
<dbReference type="PANTHER" id="PTHR12101:SF15">
    <property type="entry name" value="POPEYE DOMAIN-CONTAINING PROTEIN 2"/>
    <property type="match status" value="1"/>
</dbReference>
<keyword evidence="3 6" id="KW-1133">Transmembrane helix</keyword>
<evidence type="ECO:0000256" key="6">
    <source>
        <dbReference type="SAM" id="Phobius"/>
    </source>
</evidence>
<dbReference type="GO" id="GO:0007519">
    <property type="term" value="P:skeletal muscle tissue development"/>
    <property type="evidence" value="ECO:0007669"/>
    <property type="project" value="TreeGrafter"/>
</dbReference>
<accession>A0AA47M329</accession>
<feature type="region of interest" description="Disordered" evidence="5">
    <location>
        <begin position="478"/>
        <end position="506"/>
    </location>
</feature>
<dbReference type="GO" id="GO:0030552">
    <property type="term" value="F:cAMP binding"/>
    <property type="evidence" value="ECO:0007669"/>
    <property type="project" value="TreeGrafter"/>
</dbReference>
<evidence type="ECO:0000256" key="4">
    <source>
        <dbReference type="ARBA" id="ARBA00023136"/>
    </source>
</evidence>
<proteinExistence type="predicted"/>
<sequence length="506" mass="55942">MSLDNSSLVAGLLYAHQPCDGWTNNTEGAMYHLGNTILLLGYMGGSGPYGCLFIFGFMVPSFVCMQLWAWLSVCGVDVFTWNLLLTLACLAQICHLLHRLRRQGLASEELSSLYQAVFLPLGVPIQVFQEVTGAFDNKVLELKAGDTYAVEGKTPIDQLSFLLSGRMCVSLEGQFLHYVHRHQFLDSPEWESLRPSEEGNFQVTLTAEEDCRYVLWRRRRLYMLLSRERYVARVFSVMLGFDIAEKLYALNNKLFVKSGVRLDIRLPSLYHVLLAPPARASRSSSDGDGGSGNGNAPRDQRGPDRRQGSLGDDPTADYQNSQNYHKQGPGAAAQDDPRDDEAGPWAAYPAPPPPLRSLVLEDFADVAGSLMDYGRSADDRLRPPRFSRGRAPLAPTDTPKLIKSVGLVPGPTGAASGSAALSPYPPEPVLSVKRELVLLSWMESSWHRGEERANTLLQDLHEERDFGRHAVFPHVNLQLSAPPQPGHPDLQEDVPGHPDLQEDVVG</sequence>
<dbReference type="EMBL" id="JAOPHQ010006191">
    <property type="protein sequence ID" value="KAK0132683.1"/>
    <property type="molecule type" value="Genomic_DNA"/>
</dbReference>
<dbReference type="GO" id="GO:0051146">
    <property type="term" value="P:striated muscle cell differentiation"/>
    <property type="evidence" value="ECO:0007669"/>
    <property type="project" value="TreeGrafter"/>
</dbReference>
<dbReference type="GO" id="GO:0007507">
    <property type="term" value="P:heart development"/>
    <property type="evidence" value="ECO:0007669"/>
    <property type="project" value="TreeGrafter"/>
</dbReference>
<dbReference type="Pfam" id="PF04831">
    <property type="entry name" value="POPDC1-3"/>
    <property type="match status" value="1"/>
</dbReference>
<evidence type="ECO:0000256" key="5">
    <source>
        <dbReference type="SAM" id="MobiDB-lite"/>
    </source>
</evidence>
<dbReference type="PANTHER" id="PTHR12101">
    <property type="entry name" value="POPEYE DOMAIN CONTAINING PROTEIN"/>
    <property type="match status" value="1"/>
</dbReference>
<reference evidence="8" key="1">
    <citation type="journal article" date="2023" name="Front. Mar. Sci.">
        <title>A new Merluccius polli reference genome to investigate the effects of global change in West African waters.</title>
        <authorList>
            <person name="Mateo J.L."/>
            <person name="Blanco-Fernandez C."/>
            <person name="Garcia-Vazquez E."/>
            <person name="Machado-Schiaffino G."/>
        </authorList>
    </citation>
    <scope>NUCLEOTIDE SEQUENCE</scope>
    <source>
        <strain evidence="8">C29</strain>
        <tissue evidence="8">Fin</tissue>
    </source>
</reference>
<keyword evidence="9" id="KW-1185">Reference proteome</keyword>
<evidence type="ECO:0000256" key="3">
    <source>
        <dbReference type="ARBA" id="ARBA00022989"/>
    </source>
</evidence>
<keyword evidence="2 6" id="KW-0812">Transmembrane</keyword>
<feature type="region of interest" description="Disordered" evidence="5">
    <location>
        <begin position="280"/>
        <end position="351"/>
    </location>
</feature>
<evidence type="ECO:0000313" key="9">
    <source>
        <dbReference type="Proteomes" id="UP001174136"/>
    </source>
</evidence>
<dbReference type="GO" id="GO:0042383">
    <property type="term" value="C:sarcolemma"/>
    <property type="evidence" value="ECO:0007669"/>
    <property type="project" value="TreeGrafter"/>
</dbReference>
<evidence type="ECO:0000259" key="7">
    <source>
        <dbReference type="Pfam" id="PF04831"/>
    </source>
</evidence>
<feature type="transmembrane region" description="Helical" evidence="6">
    <location>
        <begin position="49"/>
        <end position="73"/>
    </location>
</feature>
<gene>
    <name evidence="8" type="primary">popdc2</name>
    <name evidence="8" type="ORF">N1851_032441</name>
</gene>
<name>A0AA47M329_MERPO</name>
<protein>
    <submittedName>
        <fullName evidence="8">Popeye domain-containing 2</fullName>
    </submittedName>
</protein>
<organism evidence="8 9">
    <name type="scientific">Merluccius polli</name>
    <name type="common">Benguela hake</name>
    <name type="synonym">Merluccius cadenati</name>
    <dbReference type="NCBI Taxonomy" id="89951"/>
    <lineage>
        <taxon>Eukaryota</taxon>
        <taxon>Metazoa</taxon>
        <taxon>Chordata</taxon>
        <taxon>Craniata</taxon>
        <taxon>Vertebrata</taxon>
        <taxon>Euteleostomi</taxon>
        <taxon>Actinopterygii</taxon>
        <taxon>Neopterygii</taxon>
        <taxon>Teleostei</taxon>
        <taxon>Neoteleostei</taxon>
        <taxon>Acanthomorphata</taxon>
        <taxon>Zeiogadaria</taxon>
        <taxon>Gadariae</taxon>
        <taxon>Gadiformes</taxon>
        <taxon>Gadoidei</taxon>
        <taxon>Merlucciidae</taxon>
        <taxon>Merluccius</taxon>
    </lineage>
</organism>
<dbReference type="Proteomes" id="UP001174136">
    <property type="component" value="Unassembled WGS sequence"/>
</dbReference>
<evidence type="ECO:0000256" key="1">
    <source>
        <dbReference type="ARBA" id="ARBA00004141"/>
    </source>
</evidence>
<comment type="caution">
    <text evidence="8">The sequence shown here is derived from an EMBL/GenBank/DDBJ whole genome shotgun (WGS) entry which is preliminary data.</text>
</comment>
<dbReference type="InterPro" id="IPR055272">
    <property type="entry name" value="POPDC1-3_dom"/>
</dbReference>
<feature type="domain" description="POPDC1-3" evidence="7">
    <location>
        <begin position="27"/>
        <end position="253"/>
    </location>
</feature>
<dbReference type="InterPro" id="IPR006916">
    <property type="entry name" value="POPDC1-3"/>
</dbReference>
<comment type="subcellular location">
    <subcellularLocation>
        <location evidence="1">Membrane</location>
        <topology evidence="1">Multi-pass membrane protein</topology>
    </subcellularLocation>
</comment>
<feature type="compositionally biased region" description="Basic and acidic residues" evidence="5">
    <location>
        <begin position="298"/>
        <end position="307"/>
    </location>
</feature>